<keyword evidence="2" id="KW-1185">Reference proteome</keyword>
<reference evidence="1" key="1">
    <citation type="submission" date="2021-01" db="EMBL/GenBank/DDBJ databases">
        <authorList>
            <consortium name="Genoscope - CEA"/>
            <person name="William W."/>
        </authorList>
    </citation>
    <scope>NUCLEOTIDE SEQUENCE</scope>
</reference>
<organism evidence="1 2">
    <name type="scientific">Paramecium octaurelia</name>
    <dbReference type="NCBI Taxonomy" id="43137"/>
    <lineage>
        <taxon>Eukaryota</taxon>
        <taxon>Sar</taxon>
        <taxon>Alveolata</taxon>
        <taxon>Ciliophora</taxon>
        <taxon>Intramacronucleata</taxon>
        <taxon>Oligohymenophorea</taxon>
        <taxon>Peniculida</taxon>
        <taxon>Parameciidae</taxon>
        <taxon>Paramecium</taxon>
    </lineage>
</organism>
<accession>A0A8S1TSY9</accession>
<name>A0A8S1TSY9_PAROT</name>
<evidence type="ECO:0000313" key="1">
    <source>
        <dbReference type="EMBL" id="CAD8154089.1"/>
    </source>
</evidence>
<sequence>MQKQQSFRRICLQFFRYKPIVVHLCQSGIMLRVQSEVEFFWNLKGEIENSLIQNAKKNREVVQERRQASQLIQKLHATLDILQSHVSGIQQQLGAYQKNFSYLPICLQVDQMENAQMQLNAKIKVKPTFSQYNYDICS</sequence>
<proteinExistence type="predicted"/>
<dbReference type="Proteomes" id="UP000683925">
    <property type="component" value="Unassembled WGS sequence"/>
</dbReference>
<comment type="caution">
    <text evidence="1">The sequence shown here is derived from an EMBL/GenBank/DDBJ whole genome shotgun (WGS) entry which is preliminary data.</text>
</comment>
<dbReference type="EMBL" id="CAJJDP010000028">
    <property type="protein sequence ID" value="CAD8154089.1"/>
    <property type="molecule type" value="Genomic_DNA"/>
</dbReference>
<gene>
    <name evidence="1" type="ORF">POCTA_138.1.T0280360</name>
</gene>
<dbReference type="AlphaFoldDB" id="A0A8S1TSY9"/>
<evidence type="ECO:0000313" key="2">
    <source>
        <dbReference type="Proteomes" id="UP000683925"/>
    </source>
</evidence>
<protein>
    <submittedName>
        <fullName evidence="1">Uncharacterized protein</fullName>
    </submittedName>
</protein>